<name>A0A7W7U4M3_9ACTN</name>
<organism evidence="1 2">
    <name type="scientific">Streptomyces nymphaeiformis</name>
    <dbReference type="NCBI Taxonomy" id="2663842"/>
    <lineage>
        <taxon>Bacteria</taxon>
        <taxon>Bacillati</taxon>
        <taxon>Actinomycetota</taxon>
        <taxon>Actinomycetes</taxon>
        <taxon>Kitasatosporales</taxon>
        <taxon>Streptomycetaceae</taxon>
        <taxon>Streptomyces</taxon>
    </lineage>
</organism>
<evidence type="ECO:0000313" key="2">
    <source>
        <dbReference type="Proteomes" id="UP000582643"/>
    </source>
</evidence>
<evidence type="ECO:0000313" key="1">
    <source>
        <dbReference type="EMBL" id="MBB4984955.1"/>
    </source>
</evidence>
<comment type="caution">
    <text evidence="1">The sequence shown here is derived from an EMBL/GenBank/DDBJ whole genome shotgun (WGS) entry which is preliminary data.</text>
</comment>
<sequence length="83" mass="9140">MSARDELLRMLRSGGASHFEAAKQAADSFGAEVLEATADRVERRARQLGAEWLRADQVVAVMRQIAADRAFEDPTVPQQRGEA</sequence>
<keyword evidence="2" id="KW-1185">Reference proteome</keyword>
<dbReference type="EMBL" id="JACHJY010000009">
    <property type="protein sequence ID" value="MBB4984955.1"/>
    <property type="molecule type" value="Genomic_DNA"/>
</dbReference>
<dbReference type="Proteomes" id="UP000582643">
    <property type="component" value="Unassembled WGS sequence"/>
</dbReference>
<gene>
    <name evidence="1" type="ORF">GGE06_005905</name>
</gene>
<accession>A0A7W7U4M3</accession>
<reference evidence="1 2" key="1">
    <citation type="submission" date="2020-08" db="EMBL/GenBank/DDBJ databases">
        <title>Genomic Encyclopedia of Type Strains, Phase III (KMG-III): the genomes of soil and plant-associated and newly described type strains.</title>
        <authorList>
            <person name="Whitman W."/>
        </authorList>
    </citation>
    <scope>NUCLEOTIDE SEQUENCE [LARGE SCALE GENOMIC DNA]</scope>
    <source>
        <strain evidence="1 2">SFB5A</strain>
    </source>
</reference>
<dbReference type="AlphaFoldDB" id="A0A7W7U4M3"/>
<dbReference type="RefSeq" id="WP_184932186.1">
    <property type="nucleotide sequence ID" value="NZ_JACHJY010000009.1"/>
</dbReference>
<protein>
    <submittedName>
        <fullName evidence="1">Uncharacterized protein</fullName>
    </submittedName>
</protein>
<proteinExistence type="predicted"/>